<keyword evidence="2" id="KW-0812">Transmembrane</keyword>
<dbReference type="RefSeq" id="WP_274043872.1">
    <property type="nucleotide sequence ID" value="NZ_JANCPR020000013.1"/>
</dbReference>
<reference evidence="3 4" key="1">
    <citation type="submission" date="2023-05" db="EMBL/GenBank/DDBJ databases">
        <title>Streptantibioticus silvisoli sp. nov., acidotolerant actinomycetes 1 from pine litter.</title>
        <authorList>
            <person name="Swiecimska M."/>
            <person name="Golinska P."/>
            <person name="Sangal V."/>
            <person name="Wachnowicz B."/>
            <person name="Goodfellow M."/>
        </authorList>
    </citation>
    <scope>NUCLEOTIDE SEQUENCE [LARGE SCALE GENOMIC DNA]</scope>
    <source>
        <strain evidence="3 4">DSM 42109</strain>
    </source>
</reference>
<dbReference type="EMBL" id="JANCPR020000013">
    <property type="protein sequence ID" value="MDJ1133381.1"/>
    <property type="molecule type" value="Genomic_DNA"/>
</dbReference>
<proteinExistence type="predicted"/>
<evidence type="ECO:0000313" key="4">
    <source>
        <dbReference type="Proteomes" id="UP001214441"/>
    </source>
</evidence>
<evidence type="ECO:0000256" key="1">
    <source>
        <dbReference type="SAM" id="MobiDB-lite"/>
    </source>
</evidence>
<evidence type="ECO:0000256" key="2">
    <source>
        <dbReference type="SAM" id="Phobius"/>
    </source>
</evidence>
<name>A0ABT6ZWD2_9ACTN</name>
<feature type="region of interest" description="Disordered" evidence="1">
    <location>
        <begin position="1"/>
        <end position="40"/>
    </location>
</feature>
<keyword evidence="2" id="KW-0472">Membrane</keyword>
<evidence type="ECO:0000313" key="3">
    <source>
        <dbReference type="EMBL" id="MDJ1133381.1"/>
    </source>
</evidence>
<comment type="caution">
    <text evidence="3">The sequence shown here is derived from an EMBL/GenBank/DDBJ whole genome shotgun (WGS) entry which is preliminary data.</text>
</comment>
<accession>A0ABT6ZWD2</accession>
<sequence length="71" mass="7391">MGTWQRGGRRGGRRLPVPPPNPYGAHPGAGWAPPPSAPARRRLTTGRLITAAVITVLALAYVVAPLISALS</sequence>
<organism evidence="3 4">
    <name type="scientific">Streptomyces iconiensis</name>
    <dbReference type="NCBI Taxonomy" id="1384038"/>
    <lineage>
        <taxon>Bacteria</taxon>
        <taxon>Bacillati</taxon>
        <taxon>Actinomycetota</taxon>
        <taxon>Actinomycetes</taxon>
        <taxon>Kitasatosporales</taxon>
        <taxon>Streptomycetaceae</taxon>
        <taxon>Streptomyces</taxon>
    </lineage>
</organism>
<dbReference type="Proteomes" id="UP001214441">
    <property type="component" value="Unassembled WGS sequence"/>
</dbReference>
<protein>
    <submittedName>
        <fullName evidence="3">Uncharacterized protein</fullName>
    </submittedName>
</protein>
<keyword evidence="4" id="KW-1185">Reference proteome</keyword>
<feature type="transmembrane region" description="Helical" evidence="2">
    <location>
        <begin position="48"/>
        <end position="70"/>
    </location>
</feature>
<keyword evidence="2" id="KW-1133">Transmembrane helix</keyword>
<gene>
    <name evidence="3" type="ORF">NMN56_015705</name>
</gene>